<evidence type="ECO:0000313" key="2">
    <source>
        <dbReference type="EMBL" id="TYS80834.1"/>
    </source>
</evidence>
<dbReference type="RefSeq" id="WP_148991253.1">
    <property type="nucleotide sequence ID" value="NZ_VTEW01000005.1"/>
</dbReference>
<dbReference type="EMBL" id="VTEW01000005">
    <property type="protein sequence ID" value="TYS80834.1"/>
    <property type="molecule type" value="Genomic_DNA"/>
</dbReference>
<accession>A0A5D4U0L3</accession>
<dbReference type="Proteomes" id="UP000325054">
    <property type="component" value="Unassembled WGS sequence"/>
</dbReference>
<comment type="caution">
    <text evidence="2">The sequence shown here is derived from an EMBL/GenBank/DDBJ whole genome shotgun (WGS) entry which is preliminary data.</text>
</comment>
<organism evidence="2 3">
    <name type="scientific">Rossellomorea aquimaris</name>
    <dbReference type="NCBI Taxonomy" id="189382"/>
    <lineage>
        <taxon>Bacteria</taxon>
        <taxon>Bacillati</taxon>
        <taxon>Bacillota</taxon>
        <taxon>Bacilli</taxon>
        <taxon>Bacillales</taxon>
        <taxon>Bacillaceae</taxon>
        <taxon>Rossellomorea</taxon>
    </lineage>
</organism>
<reference evidence="2 3" key="1">
    <citation type="submission" date="2019-08" db="EMBL/GenBank/DDBJ databases">
        <title>Bacillus genomes from the desert of Cuatro Cienegas, Coahuila.</title>
        <authorList>
            <person name="Olmedo-Alvarez G."/>
        </authorList>
    </citation>
    <scope>NUCLEOTIDE SEQUENCE [LARGE SCALE GENOMIC DNA]</scope>
    <source>
        <strain evidence="2 3">CH451a_14T</strain>
    </source>
</reference>
<proteinExistence type="predicted"/>
<feature type="compositionally biased region" description="Polar residues" evidence="1">
    <location>
        <begin position="1"/>
        <end position="25"/>
    </location>
</feature>
<name>A0A5D4U0L3_9BACI</name>
<gene>
    <name evidence="2" type="ORF">FZC80_06935</name>
</gene>
<feature type="region of interest" description="Disordered" evidence="1">
    <location>
        <begin position="1"/>
        <end position="36"/>
    </location>
</feature>
<dbReference type="AlphaFoldDB" id="A0A5D4U0L3"/>
<evidence type="ECO:0000313" key="3">
    <source>
        <dbReference type="Proteomes" id="UP000325054"/>
    </source>
</evidence>
<evidence type="ECO:0000256" key="1">
    <source>
        <dbReference type="SAM" id="MobiDB-lite"/>
    </source>
</evidence>
<protein>
    <submittedName>
        <fullName evidence="2">Uncharacterized protein</fullName>
    </submittedName>
</protein>
<sequence length="64" mass="6779">MSALVTNWVSRTSTEAASAGQTRTKVSAPRSAPTGKSVSPLILFGLFDPEELGAEAERGKHSYK</sequence>